<dbReference type="InterPro" id="IPR052894">
    <property type="entry name" value="AsmA-related"/>
</dbReference>
<dbReference type="EMBL" id="QGLE01000014">
    <property type="protein sequence ID" value="PWR18497.1"/>
    <property type="molecule type" value="Genomic_DNA"/>
</dbReference>
<keyword evidence="1" id="KW-1133">Transmembrane helix</keyword>
<evidence type="ECO:0000259" key="2">
    <source>
        <dbReference type="Pfam" id="PF05170"/>
    </source>
</evidence>
<keyword evidence="1" id="KW-0472">Membrane</keyword>
<protein>
    <recommendedName>
        <fullName evidence="2">AsmA domain-containing protein</fullName>
    </recommendedName>
</protein>
<dbReference type="Proteomes" id="UP000245461">
    <property type="component" value="Unassembled WGS sequence"/>
</dbReference>
<feature type="domain" description="AsmA" evidence="2">
    <location>
        <begin position="37"/>
        <end position="138"/>
    </location>
</feature>
<dbReference type="PANTHER" id="PTHR30441:SF8">
    <property type="entry name" value="DUF748 DOMAIN-CONTAINING PROTEIN"/>
    <property type="match status" value="1"/>
</dbReference>
<evidence type="ECO:0000256" key="1">
    <source>
        <dbReference type="SAM" id="Phobius"/>
    </source>
</evidence>
<evidence type="ECO:0000313" key="3">
    <source>
        <dbReference type="EMBL" id="PWR18497.1"/>
    </source>
</evidence>
<feature type="domain" description="AsmA" evidence="2">
    <location>
        <begin position="834"/>
        <end position="1064"/>
    </location>
</feature>
<dbReference type="InterPro" id="IPR007844">
    <property type="entry name" value="AsmA"/>
</dbReference>
<dbReference type="OrthoDB" id="9816380at2"/>
<gene>
    <name evidence="3" type="ORF">DKG74_18940</name>
</gene>
<dbReference type="GO" id="GO:0005886">
    <property type="term" value="C:plasma membrane"/>
    <property type="evidence" value="ECO:0007669"/>
    <property type="project" value="TreeGrafter"/>
</dbReference>
<accession>A0A317DUY4</accession>
<evidence type="ECO:0000313" key="4">
    <source>
        <dbReference type="Proteomes" id="UP000245461"/>
    </source>
</evidence>
<proteinExistence type="predicted"/>
<name>A0A317DUY4_9PROT</name>
<keyword evidence="4" id="KW-1185">Reference proteome</keyword>
<sequence>MMSAMRRFPSCIGGGYNGQSIGRRRDLRKLLIGVGAAVGVVVGLGFAAPLLVDLNAQKPRIAALIEEATGHRVSLGGDIRFTLLPVPAVSVRDIVVEGETPDAPNLATVAAIDLRLSLLPLLGGVVDVAEIRLSKPTVTWAEPTATPAVAPASAGNAEAGPGGSAPGIAVQRVVIEDGSFEYRPRGGDIQRIETIEASLSAPSLQGPFTASGGASYRGMPVLLDLVLGRLTPGTPIGFDARLGLAGAGVHASGNLQLGAAGPAIDGKAVLTVEDAAAVTGLTGISLPLAGAVSIEGQLKATPAAIALDDLVVAVGEARGSGRLAIQLGDTPSVSLKMRLPRLDGDALHAAFAGDASKTKPDVPAAATLPAAETAAVDLPRGLTADVDLAIDAVQYAGAVVQKIAVVATLEGGRLTLSNASAVLPGGTDFGLSGSAASRDGRLRFEGSVDVASDNPRALTDWLKITPEGLPADRLTRFGLTGKLVTDGVGGTLGNLVVRLDGATARGSAGWQPGPRPVAMLSLDIDRLDLDGYRNAAPALPASAPATGNPLAQIGAPTASPLAGLGFDIALRLAAKSVTFDGRDVKAVLLDGTLSAEALRLAEFTVGDFAGLALGAKGKLGFVKDATEGDFEVRATAPSPAPLFALAGEAAPADVDSLGALVLEAHITGKPDSPVVDAKLGLGDTRLALAGSIGRLDALNFDLKGALSAPELIAVARQIGLTPAPAGPVLGPVDLTVALRGVPKSPAFELKGMLGPAEVQASAAVETEGGYKFTGRLNGANGAGMLTRLGLTGPVSGPLKLDVDAVGGTDQVKLNGLKLVLGDSDLSIRGKIAFGATTRFDGQATATRLDLALFGGGAPAANPSGAPAKSTGGQAGRWSTKPLDLAAFRRIEGTLDLAVDRIVSGRFVLTGVAARVDAASGRIAVSGLKAFAEPGTLEGGLVLDASGDAVALSVDLKANGFDLDRVTGRQGGEPGLSGSGALVVELAGRGRSTFEIVSSLAGKGALVASNGKLQGIDLKALSDGLATVNQPGDIVGRIAHALKSGATDYRRISTGLVIDKGVIRLDGLASDMDGASLGGEGTIDLPAWATKVRLALQLVAPADLPALGIDLTGPPDDVNATVRSRDIENYYLQKFIGSKLPGLPGGGSGGGSGKAIVDQLLKGLGGN</sequence>
<dbReference type="Pfam" id="PF05170">
    <property type="entry name" value="AsmA"/>
    <property type="match status" value="2"/>
</dbReference>
<dbReference type="GO" id="GO:0090313">
    <property type="term" value="P:regulation of protein targeting to membrane"/>
    <property type="evidence" value="ECO:0007669"/>
    <property type="project" value="TreeGrafter"/>
</dbReference>
<keyword evidence="1" id="KW-0812">Transmembrane</keyword>
<comment type="caution">
    <text evidence="3">The sequence shown here is derived from an EMBL/GenBank/DDBJ whole genome shotgun (WGS) entry which is preliminary data.</text>
</comment>
<dbReference type="PANTHER" id="PTHR30441">
    <property type="entry name" value="DUF748 DOMAIN-CONTAINING PROTEIN"/>
    <property type="match status" value="1"/>
</dbReference>
<reference evidence="3 4" key="1">
    <citation type="submission" date="2018-05" db="EMBL/GenBank/DDBJ databases">
        <title>Zavarzinia sp. HR-AS.</title>
        <authorList>
            <person name="Lee Y."/>
            <person name="Jeon C.O."/>
        </authorList>
    </citation>
    <scope>NUCLEOTIDE SEQUENCE [LARGE SCALE GENOMIC DNA]</scope>
    <source>
        <strain evidence="3 4">HR-AS</strain>
    </source>
</reference>
<organism evidence="3 4">
    <name type="scientific">Zavarzinia aquatilis</name>
    <dbReference type="NCBI Taxonomy" id="2211142"/>
    <lineage>
        <taxon>Bacteria</taxon>
        <taxon>Pseudomonadati</taxon>
        <taxon>Pseudomonadota</taxon>
        <taxon>Alphaproteobacteria</taxon>
        <taxon>Rhodospirillales</taxon>
        <taxon>Zavarziniaceae</taxon>
        <taxon>Zavarzinia</taxon>
    </lineage>
</organism>
<dbReference type="AlphaFoldDB" id="A0A317DUY4"/>
<feature type="transmembrane region" description="Helical" evidence="1">
    <location>
        <begin position="30"/>
        <end position="52"/>
    </location>
</feature>